<organism evidence="2 3">
    <name type="scientific">Eumeta variegata</name>
    <name type="common">Bagworm moth</name>
    <name type="synonym">Eumeta japonica</name>
    <dbReference type="NCBI Taxonomy" id="151549"/>
    <lineage>
        <taxon>Eukaryota</taxon>
        <taxon>Metazoa</taxon>
        <taxon>Ecdysozoa</taxon>
        <taxon>Arthropoda</taxon>
        <taxon>Hexapoda</taxon>
        <taxon>Insecta</taxon>
        <taxon>Pterygota</taxon>
        <taxon>Neoptera</taxon>
        <taxon>Endopterygota</taxon>
        <taxon>Lepidoptera</taxon>
        <taxon>Glossata</taxon>
        <taxon>Ditrysia</taxon>
        <taxon>Tineoidea</taxon>
        <taxon>Psychidae</taxon>
        <taxon>Oiketicinae</taxon>
        <taxon>Eumeta</taxon>
    </lineage>
</organism>
<dbReference type="EMBL" id="BGZK01003161">
    <property type="protein sequence ID" value="GBP98544.1"/>
    <property type="molecule type" value="Genomic_DNA"/>
</dbReference>
<evidence type="ECO:0000256" key="1">
    <source>
        <dbReference type="SAM" id="MobiDB-lite"/>
    </source>
</evidence>
<comment type="caution">
    <text evidence="2">The sequence shown here is derived from an EMBL/GenBank/DDBJ whole genome shotgun (WGS) entry which is preliminary data.</text>
</comment>
<feature type="region of interest" description="Disordered" evidence="1">
    <location>
        <begin position="128"/>
        <end position="152"/>
    </location>
</feature>
<dbReference type="AlphaFoldDB" id="A0A4C2AHP3"/>
<proteinExistence type="predicted"/>
<evidence type="ECO:0000313" key="2">
    <source>
        <dbReference type="EMBL" id="GBP98544.1"/>
    </source>
</evidence>
<gene>
    <name evidence="2" type="ORF">EVAR_2384_1</name>
</gene>
<sequence>MPRHRDECCGDAAVGDEAATSTDLSSTPTTGREIDTSQPERLGRLSIVCPALASHARLRQNFAGCTLPLSLLLRRIGRWSGRDRCITSRTLKPIVPLYCSALSLVRSTQAERDNESYFSSPSWHQLTSITMGQPSPNSTISEGTRPVARRHG</sequence>
<dbReference type="OrthoDB" id="1737200at2759"/>
<feature type="compositionally biased region" description="Polar residues" evidence="1">
    <location>
        <begin position="19"/>
        <end position="30"/>
    </location>
</feature>
<dbReference type="Proteomes" id="UP000299102">
    <property type="component" value="Unassembled WGS sequence"/>
</dbReference>
<evidence type="ECO:0000313" key="3">
    <source>
        <dbReference type="Proteomes" id="UP000299102"/>
    </source>
</evidence>
<protein>
    <submittedName>
        <fullName evidence="2">Uncharacterized protein</fullName>
    </submittedName>
</protein>
<reference evidence="2 3" key="1">
    <citation type="journal article" date="2019" name="Commun. Biol.">
        <title>The bagworm genome reveals a unique fibroin gene that provides high tensile strength.</title>
        <authorList>
            <person name="Kono N."/>
            <person name="Nakamura H."/>
            <person name="Ohtoshi R."/>
            <person name="Tomita M."/>
            <person name="Numata K."/>
            <person name="Arakawa K."/>
        </authorList>
    </citation>
    <scope>NUCLEOTIDE SEQUENCE [LARGE SCALE GENOMIC DNA]</scope>
</reference>
<keyword evidence="3" id="KW-1185">Reference proteome</keyword>
<feature type="compositionally biased region" description="Polar residues" evidence="1">
    <location>
        <begin position="128"/>
        <end position="142"/>
    </location>
</feature>
<feature type="region of interest" description="Disordered" evidence="1">
    <location>
        <begin position="17"/>
        <end position="37"/>
    </location>
</feature>
<accession>A0A4C2AHP3</accession>
<name>A0A4C2AHP3_EUMVA</name>